<evidence type="ECO:0000256" key="6">
    <source>
        <dbReference type="SAM" id="Phobius"/>
    </source>
</evidence>
<feature type="transmembrane region" description="Helical" evidence="6">
    <location>
        <begin position="282"/>
        <end position="300"/>
    </location>
</feature>
<feature type="compositionally biased region" description="Basic and acidic residues" evidence="5">
    <location>
        <begin position="145"/>
        <end position="157"/>
    </location>
</feature>
<proteinExistence type="predicted"/>
<dbReference type="InterPro" id="IPR005828">
    <property type="entry name" value="MFS_sugar_transport-like"/>
</dbReference>
<feature type="transmembrane region" description="Helical" evidence="6">
    <location>
        <begin position="340"/>
        <end position="359"/>
    </location>
</feature>
<evidence type="ECO:0000256" key="1">
    <source>
        <dbReference type="ARBA" id="ARBA00004141"/>
    </source>
</evidence>
<dbReference type="OMA" id="CVGELYP"/>
<comment type="caution">
    <text evidence="7">The sequence shown here is derived from an EMBL/GenBank/DDBJ whole genome shotgun (WGS) entry which is preliminary data.</text>
</comment>
<evidence type="ECO:0000256" key="3">
    <source>
        <dbReference type="ARBA" id="ARBA00022989"/>
    </source>
</evidence>
<protein>
    <recommendedName>
        <fullName evidence="9">Major facilitator superfamily (MFS) profile domain-containing protein</fullName>
    </recommendedName>
</protein>
<dbReference type="Pfam" id="PF00083">
    <property type="entry name" value="Sugar_tr"/>
    <property type="match status" value="1"/>
</dbReference>
<organism evidence="7 8">
    <name type="scientific">Chiloscyllium punctatum</name>
    <name type="common">Brownbanded bambooshark</name>
    <name type="synonym">Hemiscyllium punctatum</name>
    <dbReference type="NCBI Taxonomy" id="137246"/>
    <lineage>
        <taxon>Eukaryota</taxon>
        <taxon>Metazoa</taxon>
        <taxon>Chordata</taxon>
        <taxon>Craniata</taxon>
        <taxon>Vertebrata</taxon>
        <taxon>Chondrichthyes</taxon>
        <taxon>Elasmobranchii</taxon>
        <taxon>Galeomorphii</taxon>
        <taxon>Galeoidea</taxon>
        <taxon>Orectolobiformes</taxon>
        <taxon>Hemiscylliidae</taxon>
        <taxon>Chiloscyllium</taxon>
    </lineage>
</organism>
<name>A0A401RQL3_CHIPU</name>
<accession>A0A401RQL3</accession>
<reference evidence="7 8" key="1">
    <citation type="journal article" date="2018" name="Nat. Ecol. Evol.">
        <title>Shark genomes provide insights into elasmobranch evolution and the origin of vertebrates.</title>
        <authorList>
            <person name="Hara Y"/>
            <person name="Yamaguchi K"/>
            <person name="Onimaru K"/>
            <person name="Kadota M"/>
            <person name="Koyanagi M"/>
            <person name="Keeley SD"/>
            <person name="Tatsumi K"/>
            <person name="Tanaka K"/>
            <person name="Motone F"/>
            <person name="Kageyama Y"/>
            <person name="Nozu R"/>
            <person name="Adachi N"/>
            <person name="Nishimura O"/>
            <person name="Nakagawa R"/>
            <person name="Tanegashima C"/>
            <person name="Kiyatake I"/>
            <person name="Matsumoto R"/>
            <person name="Murakumo K"/>
            <person name="Nishida K"/>
            <person name="Terakita A"/>
            <person name="Kuratani S"/>
            <person name="Sato K"/>
            <person name="Hyodo S Kuraku.S."/>
        </authorList>
    </citation>
    <scope>NUCLEOTIDE SEQUENCE [LARGE SCALE GENOMIC DNA]</scope>
</reference>
<feature type="transmembrane region" description="Helical" evidence="6">
    <location>
        <begin position="312"/>
        <end position="333"/>
    </location>
</feature>
<evidence type="ECO:0000256" key="5">
    <source>
        <dbReference type="SAM" id="MobiDB-lite"/>
    </source>
</evidence>
<evidence type="ECO:0008006" key="9">
    <source>
        <dbReference type="Google" id="ProtNLM"/>
    </source>
</evidence>
<dbReference type="Proteomes" id="UP000287033">
    <property type="component" value="Unassembled WGS sequence"/>
</dbReference>
<dbReference type="OrthoDB" id="2544694at2759"/>
<dbReference type="STRING" id="137246.A0A401RQL3"/>
<dbReference type="InterPro" id="IPR036259">
    <property type="entry name" value="MFS_trans_sf"/>
</dbReference>
<feature type="compositionally biased region" description="Basic and acidic residues" evidence="5">
    <location>
        <begin position="84"/>
        <end position="109"/>
    </location>
</feature>
<dbReference type="GO" id="GO:0016020">
    <property type="term" value="C:membrane"/>
    <property type="evidence" value="ECO:0007669"/>
    <property type="project" value="UniProtKB-SubCell"/>
</dbReference>
<evidence type="ECO:0000256" key="4">
    <source>
        <dbReference type="ARBA" id="ARBA00023136"/>
    </source>
</evidence>
<sequence length="365" mass="41129">MGRLQTEELLRVFIPLDRNQQPEKCLMYSSPQWHLLDLNGTHGNVTEYHTQKCTDGWTYDNSKFKASTVTESEMEASPRVKWRQVPERNGGKSQSRMEARPRAEWRQDPEQNGGKAQSRMEAIPRVKWRQVPERNGGKALSEMEASPRAEWRQVPERNVRQAESPAVVPLPDGSVGNLRCVLLLLSLALLLEVSLWNCNIGADPQRFLPAWLPESARWLILNDKADVALEQLRRVAKINGKEAKGKNLTLEILKSSMKDEQLTAKNKHGVLDLFRTPVIRKIACCTMLAWFATGFAYYGLAIDLQGFGVDIYLIQFIFGAVDVPAKFIGFISMNLIGRRFTHSTSLILAGCVIVANIFVPKGEGL</sequence>
<dbReference type="PANTHER" id="PTHR24064">
    <property type="entry name" value="SOLUTE CARRIER FAMILY 22 MEMBER"/>
    <property type="match status" value="1"/>
</dbReference>
<keyword evidence="4 6" id="KW-0472">Membrane</keyword>
<dbReference type="SUPFAM" id="SSF103473">
    <property type="entry name" value="MFS general substrate transporter"/>
    <property type="match status" value="1"/>
</dbReference>
<comment type="subcellular location">
    <subcellularLocation>
        <location evidence="1">Membrane</location>
        <topology evidence="1">Multi-pass membrane protein</topology>
    </subcellularLocation>
</comment>
<evidence type="ECO:0000313" key="8">
    <source>
        <dbReference type="Proteomes" id="UP000287033"/>
    </source>
</evidence>
<feature type="region of interest" description="Disordered" evidence="5">
    <location>
        <begin position="69"/>
        <end position="157"/>
    </location>
</feature>
<dbReference type="AlphaFoldDB" id="A0A401RQL3"/>
<evidence type="ECO:0000313" key="7">
    <source>
        <dbReference type="EMBL" id="GCC20507.1"/>
    </source>
</evidence>
<dbReference type="Gene3D" id="1.20.1250.20">
    <property type="entry name" value="MFS general substrate transporter like domains"/>
    <property type="match status" value="1"/>
</dbReference>
<evidence type="ECO:0000256" key="2">
    <source>
        <dbReference type="ARBA" id="ARBA00022692"/>
    </source>
</evidence>
<dbReference type="GO" id="GO:0022857">
    <property type="term" value="F:transmembrane transporter activity"/>
    <property type="evidence" value="ECO:0007669"/>
    <property type="project" value="InterPro"/>
</dbReference>
<gene>
    <name evidence="7" type="ORF">chiPu_0019069</name>
</gene>
<keyword evidence="3 6" id="KW-1133">Transmembrane helix</keyword>
<keyword evidence="8" id="KW-1185">Reference proteome</keyword>
<dbReference type="EMBL" id="BEZZ01001814">
    <property type="protein sequence ID" value="GCC20507.1"/>
    <property type="molecule type" value="Genomic_DNA"/>
</dbReference>
<keyword evidence="2 6" id="KW-0812">Transmembrane</keyword>